<proteinExistence type="predicted"/>
<evidence type="ECO:0000313" key="1">
    <source>
        <dbReference type="EMBL" id="SQI29493.1"/>
    </source>
</evidence>
<sequence>MPIDTFIDGDPADISRVGHSIRRHLAAAVAATGDDAEEARRIADDAWEGEASDRYLREASRIVQVIDELHARTLSAADDFDTLSVALASALADMSDIRDRAASAGLPVVCDTIADPGPNSDESLLRIYDELAGAATDVHRRWAREIAGVTHRWTNPAWAALFTTTTGFDYLTGELAQRVDRLAQRASMCLEHSGRSMQAVLDLAPGTPYDEVRRLFGQAKASTDDLAGTLAKHTNLAHVPTRLAVGTGALGLVAGVGIDYFAGEPLEQAVVSNSAGLAASITAGAILGSALPGAGTLVGALAGTAVGIVTAGSVDHVYEDSSATILSTLDAGRREAVEAIDALVDLGRAVRGGLTDGN</sequence>
<reference evidence="1 2" key="1">
    <citation type="submission" date="2018-06" db="EMBL/GenBank/DDBJ databases">
        <authorList>
            <consortium name="Pathogen Informatics"/>
            <person name="Doyle S."/>
        </authorList>
    </citation>
    <scope>NUCLEOTIDE SEQUENCE [LARGE SCALE GENOMIC DNA]</scope>
    <source>
        <strain evidence="1 2">NCTC10994</strain>
    </source>
</reference>
<evidence type="ECO:0000313" key="2">
    <source>
        <dbReference type="Proteomes" id="UP000249091"/>
    </source>
</evidence>
<name>A0A2X4TRL2_9NOCA</name>
<keyword evidence="2" id="KW-1185">Reference proteome</keyword>
<dbReference type="KEGG" id="rcr:NCTC10994_01048"/>
<protein>
    <submittedName>
        <fullName evidence="1">Uncharacterized protein</fullName>
    </submittedName>
</protein>
<accession>A0A2X4TRL2</accession>
<dbReference type="EMBL" id="LS483468">
    <property type="protein sequence ID" value="SQI29493.1"/>
    <property type="molecule type" value="Genomic_DNA"/>
</dbReference>
<dbReference type="RefSeq" id="WP_072698683.1">
    <property type="nucleotide sequence ID" value="NZ_JAFBBL010000001.1"/>
</dbReference>
<dbReference type="Proteomes" id="UP000249091">
    <property type="component" value="Chromosome 1"/>
</dbReference>
<dbReference type="STRING" id="1219011.GCA_001895045_00766"/>
<dbReference type="AlphaFoldDB" id="A0A2X4TRL2"/>
<organism evidence="1 2">
    <name type="scientific">Rhodococcus coprophilus</name>
    <dbReference type="NCBI Taxonomy" id="38310"/>
    <lineage>
        <taxon>Bacteria</taxon>
        <taxon>Bacillati</taxon>
        <taxon>Actinomycetota</taxon>
        <taxon>Actinomycetes</taxon>
        <taxon>Mycobacteriales</taxon>
        <taxon>Nocardiaceae</taxon>
        <taxon>Rhodococcus</taxon>
    </lineage>
</organism>
<gene>
    <name evidence="1" type="ORF">NCTC10994_01048</name>
</gene>